<dbReference type="InterPro" id="IPR037768">
    <property type="entry name" value="C2B_Copine"/>
</dbReference>
<dbReference type="PANTHER" id="PTHR10857">
    <property type="entry name" value="COPINE"/>
    <property type="match status" value="1"/>
</dbReference>
<dbReference type="Gene3D" id="2.60.40.150">
    <property type="entry name" value="C2 domain"/>
    <property type="match status" value="2"/>
</dbReference>
<evidence type="ECO:0000259" key="1">
    <source>
        <dbReference type="PROSITE" id="PS50004"/>
    </source>
</evidence>
<feature type="domain" description="C2" evidence="1">
    <location>
        <begin position="1"/>
        <end position="107"/>
    </location>
</feature>
<dbReference type="InterPro" id="IPR035892">
    <property type="entry name" value="C2_domain_sf"/>
</dbReference>
<feature type="domain" description="C2" evidence="1">
    <location>
        <begin position="112"/>
        <end position="246"/>
    </location>
</feature>
<evidence type="ECO:0000313" key="3">
    <source>
        <dbReference type="Proteomes" id="UP001295423"/>
    </source>
</evidence>
<dbReference type="SUPFAM" id="SSF49562">
    <property type="entry name" value="C2 domain (Calcium/lipid-binding domain, CaLB)"/>
    <property type="match status" value="2"/>
</dbReference>
<dbReference type="GO" id="GO:0071277">
    <property type="term" value="P:cellular response to calcium ion"/>
    <property type="evidence" value="ECO:0007669"/>
    <property type="project" value="TreeGrafter"/>
</dbReference>
<dbReference type="InterPro" id="IPR045052">
    <property type="entry name" value="Copine"/>
</dbReference>
<gene>
    <name evidence="2" type="ORF">CYCCA115_LOCUS24347</name>
</gene>
<dbReference type="Pfam" id="PF00168">
    <property type="entry name" value="C2"/>
    <property type="match status" value="2"/>
</dbReference>
<evidence type="ECO:0000313" key="2">
    <source>
        <dbReference type="EMBL" id="CAJ1970328.1"/>
    </source>
</evidence>
<dbReference type="PANTHER" id="PTHR10857:SF106">
    <property type="entry name" value="C2 DOMAIN-CONTAINING PROTEIN"/>
    <property type="match status" value="1"/>
</dbReference>
<dbReference type="CDD" id="cd00030">
    <property type="entry name" value="C2"/>
    <property type="match status" value="1"/>
</dbReference>
<name>A0AAD2PY76_9STRA</name>
<reference evidence="2" key="1">
    <citation type="submission" date="2023-08" db="EMBL/GenBank/DDBJ databases">
        <authorList>
            <person name="Audoor S."/>
            <person name="Bilcke G."/>
        </authorList>
    </citation>
    <scope>NUCLEOTIDE SEQUENCE</scope>
</reference>
<keyword evidence="3" id="KW-1185">Reference proteome</keyword>
<dbReference type="PROSITE" id="PS50004">
    <property type="entry name" value="C2"/>
    <property type="match status" value="2"/>
</dbReference>
<proteinExistence type="predicted"/>
<protein>
    <recommendedName>
        <fullName evidence="1">C2 domain-containing protein</fullName>
    </recommendedName>
</protein>
<organism evidence="2 3">
    <name type="scientific">Cylindrotheca closterium</name>
    <dbReference type="NCBI Taxonomy" id="2856"/>
    <lineage>
        <taxon>Eukaryota</taxon>
        <taxon>Sar</taxon>
        <taxon>Stramenopiles</taxon>
        <taxon>Ochrophyta</taxon>
        <taxon>Bacillariophyta</taxon>
        <taxon>Bacillariophyceae</taxon>
        <taxon>Bacillariophycidae</taxon>
        <taxon>Bacillariales</taxon>
        <taxon>Bacillariaceae</taxon>
        <taxon>Cylindrotheca</taxon>
    </lineage>
</organism>
<dbReference type="InterPro" id="IPR000008">
    <property type="entry name" value="C2_dom"/>
</dbReference>
<dbReference type="Proteomes" id="UP001295423">
    <property type="component" value="Unassembled WGS sequence"/>
</dbReference>
<dbReference type="AlphaFoldDB" id="A0AAD2PY76"/>
<comment type="caution">
    <text evidence="2">The sequence shown here is derived from an EMBL/GenBank/DDBJ whole genome shotgun (WGS) entry which is preliminary data.</text>
</comment>
<dbReference type="EMBL" id="CAKOGP040002498">
    <property type="protein sequence ID" value="CAJ1970328.1"/>
    <property type="molecule type" value="Genomic_DNA"/>
</dbReference>
<dbReference type="GO" id="GO:0005544">
    <property type="term" value="F:calcium-dependent phospholipid binding"/>
    <property type="evidence" value="ECO:0007669"/>
    <property type="project" value="InterPro"/>
</dbReference>
<dbReference type="GO" id="GO:0005886">
    <property type="term" value="C:plasma membrane"/>
    <property type="evidence" value="ECO:0007669"/>
    <property type="project" value="TreeGrafter"/>
</dbReference>
<dbReference type="CDD" id="cd04047">
    <property type="entry name" value="C2B_Copine"/>
    <property type="match status" value="1"/>
</dbReference>
<sequence>MERYQISLNAIDLPNPSGFFQKSSPYAKVKVVSGSREGTELGTTECVPNSSPDWSKIFFLDFDSSEVTSLEVSIFSKVERGKDSFIGKATFEATTVFQEPGRTSSEQIGRRTASRLFLHVEKSRIGNSIGKIKLRLRGLDMKNVEPGIFGLGRSDPFYEVSKKDSDYSVAHVKWNVVYRSETVHNHLNPLWAAANIGLEELCYGKLDWPLRIQVLDYNNNGKHTVIGEYETTVTELQSHISVKGNADRDQAIQLGREEKNKTYGLLCVLEATLLLLE</sequence>
<dbReference type="SMART" id="SM00239">
    <property type="entry name" value="C2"/>
    <property type="match status" value="2"/>
</dbReference>
<accession>A0AAD2PY76</accession>